<feature type="region of interest" description="Disordered" evidence="3">
    <location>
        <begin position="1"/>
        <end position="88"/>
    </location>
</feature>
<accession>A0A835ERE3</accession>
<feature type="compositionally biased region" description="Polar residues" evidence="3">
    <location>
        <begin position="1"/>
        <end position="31"/>
    </location>
</feature>
<evidence type="ECO:0000313" key="5">
    <source>
        <dbReference type="Proteomes" id="UP000636709"/>
    </source>
</evidence>
<feature type="compositionally biased region" description="Pro residues" evidence="3">
    <location>
        <begin position="40"/>
        <end position="52"/>
    </location>
</feature>
<evidence type="ECO:0000256" key="1">
    <source>
        <dbReference type="ARBA" id="ARBA00009995"/>
    </source>
</evidence>
<proteinExistence type="inferred from homology"/>
<feature type="compositionally biased region" description="Low complexity" evidence="3">
    <location>
        <begin position="73"/>
        <end position="83"/>
    </location>
</feature>
<comment type="similarity">
    <text evidence="1">Belongs to the UDP-glycosyltransferase family.</text>
</comment>
<evidence type="ECO:0000313" key="4">
    <source>
        <dbReference type="EMBL" id="KAF8709818.1"/>
    </source>
</evidence>
<dbReference type="Pfam" id="PF00201">
    <property type="entry name" value="UDPGT"/>
    <property type="match status" value="1"/>
</dbReference>
<dbReference type="CDD" id="cd03784">
    <property type="entry name" value="GT1_Gtf-like"/>
    <property type="match status" value="1"/>
</dbReference>
<dbReference type="PANTHER" id="PTHR11926:SF1412">
    <property type="entry name" value="UDP-GLYCOSYLTRANSFERASE 83A1-LIKE"/>
    <property type="match status" value="1"/>
</dbReference>
<dbReference type="GO" id="GO:0080043">
    <property type="term" value="F:quercetin 3-O-glucosyltransferase activity"/>
    <property type="evidence" value="ECO:0007669"/>
    <property type="project" value="TreeGrafter"/>
</dbReference>
<dbReference type="Proteomes" id="UP000636709">
    <property type="component" value="Unassembled WGS sequence"/>
</dbReference>
<name>A0A835ERE3_9POAL</name>
<keyword evidence="5" id="KW-1185">Reference proteome</keyword>
<protein>
    <submittedName>
        <fullName evidence="4">Uncharacterized protein</fullName>
    </submittedName>
</protein>
<dbReference type="FunFam" id="3.40.50.2000:FF:000061">
    <property type="entry name" value="UDP-glycosyltransferase 83A1"/>
    <property type="match status" value="1"/>
</dbReference>
<dbReference type="PANTHER" id="PTHR11926">
    <property type="entry name" value="GLUCOSYL/GLUCURONOSYL TRANSFERASES"/>
    <property type="match status" value="1"/>
</dbReference>
<sequence length="658" mass="71293">MADTASSMLPSSQSFESTQNRAPVQHAQQPHPTASSSAPPVTPAAPVAPPPCVQQLRTPPSNHTPPAGCSNRTPHTTPAAPHHLPSLSRKPTPALLLCACAARASRWPRTPASGAQQPLAAGQRARAATSHSCQPHLHASSGELIVAWAVVARNETGVSGGHSPTVYPDDIYLDTKFYVEGTHSMPTCRRQVKFKPAGRRMVSPVGKAMGRATAAPHVMGHVTPLMELSHRLVDRGFQVTFVNTEPIHALVLDALRPSGGISALPDGIRLVSVPDGLAAGDDRRDLSRFVDGLLRCVPGYVEQLIRETKVKWLVGDVNMGMCFEAAVKLGVRVAAVFPASAACLGALFMVPQLIEDGFFDEKGFPERDNSFELGPGMPPVFPSQMPWSIDGAPEGQEVAYRLVSSNTEAARRHAEIVVCNSFRDAEAAAFELFPSIVPVGPLFADAELHKPVGQLLLEDTGCMRWVDAQPDRSVVYVAFGSFAIFDSRQFKELAEGLELTGRPFLWVVRPDFTNGDLSKAWFDEFQERVAGTGMVVSWCPQQQVLAHRAMACFVSHCGWNSAMEGVRNGMPFLCWPYFVDQFANRSYICDIWRTGLAVSPGEDGIVTKEEVSDKVAKVIGDEGMAERARMLRDAACKCLGEGGSSRENFSRLVDLLRE</sequence>
<dbReference type="OrthoDB" id="5835829at2759"/>
<dbReference type="AlphaFoldDB" id="A0A835ERE3"/>
<evidence type="ECO:0000256" key="3">
    <source>
        <dbReference type="SAM" id="MobiDB-lite"/>
    </source>
</evidence>
<dbReference type="InterPro" id="IPR002213">
    <property type="entry name" value="UDP_glucos_trans"/>
</dbReference>
<evidence type="ECO:0000256" key="2">
    <source>
        <dbReference type="ARBA" id="ARBA00022679"/>
    </source>
</evidence>
<gene>
    <name evidence="4" type="ORF">HU200_029530</name>
</gene>
<keyword evidence="2" id="KW-0808">Transferase</keyword>
<dbReference type="GO" id="GO:0080044">
    <property type="term" value="F:quercetin 7-O-glucosyltransferase activity"/>
    <property type="evidence" value="ECO:0007669"/>
    <property type="project" value="TreeGrafter"/>
</dbReference>
<dbReference type="EMBL" id="JACEFO010001754">
    <property type="protein sequence ID" value="KAF8709818.1"/>
    <property type="molecule type" value="Genomic_DNA"/>
</dbReference>
<organism evidence="4 5">
    <name type="scientific">Digitaria exilis</name>
    <dbReference type="NCBI Taxonomy" id="1010633"/>
    <lineage>
        <taxon>Eukaryota</taxon>
        <taxon>Viridiplantae</taxon>
        <taxon>Streptophyta</taxon>
        <taxon>Embryophyta</taxon>
        <taxon>Tracheophyta</taxon>
        <taxon>Spermatophyta</taxon>
        <taxon>Magnoliopsida</taxon>
        <taxon>Liliopsida</taxon>
        <taxon>Poales</taxon>
        <taxon>Poaceae</taxon>
        <taxon>PACMAD clade</taxon>
        <taxon>Panicoideae</taxon>
        <taxon>Panicodae</taxon>
        <taxon>Paniceae</taxon>
        <taxon>Anthephorinae</taxon>
        <taxon>Digitaria</taxon>
    </lineage>
</organism>
<dbReference type="Gene3D" id="3.40.50.2000">
    <property type="entry name" value="Glycogen Phosphorylase B"/>
    <property type="match status" value="2"/>
</dbReference>
<reference evidence="4" key="1">
    <citation type="submission" date="2020-07" db="EMBL/GenBank/DDBJ databases">
        <title>Genome sequence and genetic diversity analysis of an under-domesticated orphan crop, white fonio (Digitaria exilis).</title>
        <authorList>
            <person name="Bennetzen J.L."/>
            <person name="Chen S."/>
            <person name="Ma X."/>
            <person name="Wang X."/>
            <person name="Yssel A.E.J."/>
            <person name="Chaluvadi S.R."/>
            <person name="Johnson M."/>
            <person name="Gangashetty P."/>
            <person name="Hamidou F."/>
            <person name="Sanogo M.D."/>
            <person name="Zwaenepoel A."/>
            <person name="Wallace J."/>
            <person name="Van De Peer Y."/>
            <person name="Van Deynze A."/>
        </authorList>
    </citation>
    <scope>NUCLEOTIDE SEQUENCE</scope>
    <source>
        <tissue evidence="4">Leaves</tissue>
    </source>
</reference>
<dbReference type="SUPFAM" id="SSF53756">
    <property type="entry name" value="UDP-Glycosyltransferase/glycogen phosphorylase"/>
    <property type="match status" value="1"/>
</dbReference>
<dbReference type="FunFam" id="3.40.50.2000:FF:000108">
    <property type="entry name" value="UDP-glycosyltransferase 83A1"/>
    <property type="match status" value="1"/>
</dbReference>
<comment type="caution">
    <text evidence="4">The sequence shown here is derived from an EMBL/GenBank/DDBJ whole genome shotgun (WGS) entry which is preliminary data.</text>
</comment>